<accession>A0A4D5RBX0</accession>
<dbReference type="EMBL" id="GHJT01000413">
    <property type="protein sequence ID" value="MOY34384.1"/>
    <property type="molecule type" value="Transcribed_RNA"/>
</dbReference>
<feature type="chain" id="PRO_5020039842" evidence="1">
    <location>
        <begin position="34"/>
        <end position="84"/>
    </location>
</feature>
<sequence>MTVDRRPFLCATKFFFFFLLLIIQNPMFTLVDAGSQEVIQGVSRKVDKFNTAKTARRLVSFWPWARGLFGRTFEVRDSWIVDCF</sequence>
<proteinExistence type="predicted"/>
<organism evidence="2">
    <name type="scientific">Ixodes scapularis</name>
    <name type="common">Black-legged tick</name>
    <name type="synonym">Deer tick</name>
    <dbReference type="NCBI Taxonomy" id="6945"/>
    <lineage>
        <taxon>Eukaryota</taxon>
        <taxon>Metazoa</taxon>
        <taxon>Ecdysozoa</taxon>
        <taxon>Arthropoda</taxon>
        <taxon>Chelicerata</taxon>
        <taxon>Arachnida</taxon>
        <taxon>Acari</taxon>
        <taxon>Parasitiformes</taxon>
        <taxon>Ixodida</taxon>
        <taxon>Ixodoidea</taxon>
        <taxon>Ixodidae</taxon>
        <taxon>Ixodinae</taxon>
        <taxon>Ixodes</taxon>
    </lineage>
</organism>
<name>A0A4D5RBX0_IXOSC</name>
<dbReference type="AlphaFoldDB" id="A0A4D5RBX0"/>
<evidence type="ECO:0000256" key="1">
    <source>
        <dbReference type="SAM" id="SignalP"/>
    </source>
</evidence>
<evidence type="ECO:0000313" key="2">
    <source>
        <dbReference type="EMBL" id="MOY34384.1"/>
    </source>
</evidence>
<reference evidence="2" key="1">
    <citation type="submission" date="2019-04" db="EMBL/GenBank/DDBJ databases">
        <title>An insight into the mialome of Ixodes scapularis.</title>
        <authorList>
            <person name="Ribeiro J.M."/>
            <person name="Mather T.N."/>
            <person name="Karim S."/>
        </authorList>
    </citation>
    <scope>NUCLEOTIDE SEQUENCE</scope>
</reference>
<protein>
    <submittedName>
        <fullName evidence="2">Putative secreted protein</fullName>
    </submittedName>
</protein>
<feature type="signal peptide" evidence="1">
    <location>
        <begin position="1"/>
        <end position="33"/>
    </location>
</feature>
<keyword evidence="1" id="KW-0732">Signal</keyword>